<gene>
    <name evidence="1" type="ORF">MC378_09070</name>
</gene>
<dbReference type="Proteomes" id="UP001139369">
    <property type="component" value="Unassembled WGS sequence"/>
</dbReference>
<keyword evidence="2" id="KW-1185">Reference proteome</keyword>
<evidence type="ECO:0000313" key="1">
    <source>
        <dbReference type="EMBL" id="MCI2229314.1"/>
    </source>
</evidence>
<protein>
    <recommendedName>
        <fullName evidence="3">Adhesin domain-containing protein</fullName>
    </recommendedName>
</protein>
<reference evidence="1" key="1">
    <citation type="submission" date="2022-02" db="EMBL/GenBank/DDBJ databases">
        <title>Polaribacter sp. MSW13, isolated from seawater.</title>
        <authorList>
            <person name="Kristyanto S."/>
            <person name="Jung J."/>
            <person name="Jeon C.O."/>
        </authorList>
    </citation>
    <scope>NUCLEOTIDE SEQUENCE</scope>
    <source>
        <strain evidence="1">MSW13</strain>
    </source>
</reference>
<name>A0A9X1VMM2_9FLAO</name>
<evidence type="ECO:0000313" key="2">
    <source>
        <dbReference type="Proteomes" id="UP001139369"/>
    </source>
</evidence>
<dbReference type="EMBL" id="JAKQYM010000005">
    <property type="protein sequence ID" value="MCI2229314.1"/>
    <property type="molecule type" value="Genomic_DNA"/>
</dbReference>
<accession>A0A9X1VMM2</accession>
<sequence>MKNNFIILFFLISVTIFSQKKVVKKFQTITEEIEISTIGLDDFVLENATSDYIEITLFAEDPNEQHILYQEENRKTKIEFFLEEMEHKDLVFRKYITKRLKRASAIIKIPKGKSVTILGENINIESKSYKGDLTIFIEKGILKLNKVLANVFLEMYAGNVFAALQKTDIEVTSNIGKIKIDDKLVAQKYLQKEKNNQYNFKINSIKANIFLTTK</sequence>
<organism evidence="1 2">
    <name type="scientific">Polaribacter marinus</name>
    <dbReference type="NCBI Taxonomy" id="2916838"/>
    <lineage>
        <taxon>Bacteria</taxon>
        <taxon>Pseudomonadati</taxon>
        <taxon>Bacteroidota</taxon>
        <taxon>Flavobacteriia</taxon>
        <taxon>Flavobacteriales</taxon>
        <taxon>Flavobacteriaceae</taxon>
    </lineage>
</organism>
<comment type="caution">
    <text evidence="1">The sequence shown here is derived from an EMBL/GenBank/DDBJ whole genome shotgun (WGS) entry which is preliminary data.</text>
</comment>
<dbReference type="RefSeq" id="WP_242178441.1">
    <property type="nucleotide sequence ID" value="NZ_JAKQYM010000005.1"/>
</dbReference>
<proteinExistence type="predicted"/>
<dbReference type="AlphaFoldDB" id="A0A9X1VMM2"/>
<evidence type="ECO:0008006" key="3">
    <source>
        <dbReference type="Google" id="ProtNLM"/>
    </source>
</evidence>